<evidence type="ECO:0000313" key="2">
    <source>
        <dbReference type="Proteomes" id="UP001055955"/>
    </source>
</evidence>
<keyword evidence="2" id="KW-1185">Reference proteome</keyword>
<dbReference type="Proteomes" id="UP001055955">
    <property type="component" value="Chromosome"/>
</dbReference>
<dbReference type="EMBL" id="CP092900">
    <property type="protein sequence ID" value="UTC24177.1"/>
    <property type="molecule type" value="Genomic_DNA"/>
</dbReference>
<dbReference type="RefSeq" id="WP_258567961.1">
    <property type="nucleotide sequence ID" value="NZ_CP092900.1"/>
</dbReference>
<organism evidence="1 2">
    <name type="scientific">Candidatus Comchoanobacter bicostacola</name>
    <dbReference type="NCBI Taxonomy" id="2919598"/>
    <lineage>
        <taxon>Bacteria</taxon>
        <taxon>Pseudomonadati</taxon>
        <taxon>Pseudomonadota</taxon>
        <taxon>Gammaproteobacteria</taxon>
        <taxon>Candidatus Comchoanobacterales</taxon>
        <taxon>Candidatus Comchoanobacteraceae</taxon>
        <taxon>Candidatus Comchoanobacter</taxon>
    </lineage>
</organism>
<name>A0ABY5DK44_9GAMM</name>
<reference evidence="1 2" key="1">
    <citation type="journal article" date="2022" name="Nat. Microbiol.">
        <title>The microbiome of a bacterivorous marine choanoflagellate contains a resource-demanding obligate bacterial associate.</title>
        <authorList>
            <person name="Needham D.M."/>
            <person name="Poirier C."/>
            <person name="Bachy C."/>
            <person name="George E.E."/>
            <person name="Wilken S."/>
            <person name="Yung C.C.M."/>
            <person name="Limardo A.J."/>
            <person name="Morando M."/>
            <person name="Sudek L."/>
            <person name="Malmstrom R.R."/>
            <person name="Keeling P.J."/>
            <person name="Santoro A.E."/>
            <person name="Worden A.Z."/>
        </authorList>
    </citation>
    <scope>NUCLEOTIDE SEQUENCE [LARGE SCALE GENOMIC DNA]</scope>
    <source>
        <strain evidence="1 2">Comchoano-1</strain>
    </source>
</reference>
<sequence length="56" mass="6572">MNYKTILTSVAFNRERHARQDALKGLCIIKNDRQQLVEEKYSGFFADNVELSIYFS</sequence>
<accession>A0ABY5DK44</accession>
<proteinExistence type="predicted"/>
<protein>
    <submittedName>
        <fullName evidence="1">Uncharacterized protein</fullName>
    </submittedName>
</protein>
<gene>
    <name evidence="1" type="ORF">MMH89_02935</name>
</gene>
<evidence type="ECO:0000313" key="1">
    <source>
        <dbReference type="EMBL" id="UTC24177.1"/>
    </source>
</evidence>